<dbReference type="Gene3D" id="3.40.50.300">
    <property type="entry name" value="P-loop containing nucleotide triphosphate hydrolases"/>
    <property type="match status" value="1"/>
</dbReference>
<dbReference type="InterPro" id="IPR016032">
    <property type="entry name" value="Sig_transdc_resp-reg_C-effctor"/>
</dbReference>
<reference evidence="4" key="2">
    <citation type="submission" date="2020-02" db="EMBL/GenBank/DDBJ databases">
        <authorList>
            <person name="Matsumoto Y."/>
            <person name="Motooka D."/>
            <person name="Nakamura S."/>
        </authorList>
    </citation>
    <scope>NUCLEOTIDE SEQUENCE</scope>
    <source>
        <strain evidence="4">JCM 13671</strain>
    </source>
</reference>
<dbReference type="RefSeq" id="WP_133057812.1">
    <property type="nucleotide sequence ID" value="NZ_AP022612.1"/>
</dbReference>
<gene>
    <name evidence="4" type="ORF">MCNF_06260</name>
</gene>
<accession>A0A7I7XS23</accession>
<dbReference type="SUPFAM" id="SSF52540">
    <property type="entry name" value="P-loop containing nucleoside triphosphate hydrolases"/>
    <property type="match status" value="1"/>
</dbReference>
<organism evidence="4 5">
    <name type="scientific">Mycolicibacterium confluentis</name>
    <dbReference type="NCBI Taxonomy" id="28047"/>
    <lineage>
        <taxon>Bacteria</taxon>
        <taxon>Bacillati</taxon>
        <taxon>Actinomycetota</taxon>
        <taxon>Actinomycetes</taxon>
        <taxon>Mycobacteriales</taxon>
        <taxon>Mycobacteriaceae</taxon>
        <taxon>Mycolicibacterium</taxon>
    </lineage>
</organism>
<sequence>MYDTWPLVGRDAELELVDEVFGGGTGGGIVVAGVAGIGKTRLADAAAGVAADRGWRVQRLVGFPVGQSIPLAAFTFGVDDAPGAKAATAENLIEALRAQAEAGGLLLVVDDAHHLDTQSRDLIATLLRSTSAKVVATVRSGEPGADGVIESFVALGLTRLELSPLSRAAVDRLLADVLGAPLNGESAQRMWLKTQGNVMFLRHLVDQERHAGRLCFQGDHWDWASSAELSESLRDLVEVHIDAAGDDVRKVLDVVAVAEVIHPDLLAQLVPAGAVADAVARGLIIADGSGEIRIGHPLYAEVALSSSVAELRQVRARVATALAGAQPVIAVDPVRLGVLWHESALPPDPDILLAAADESARRLDTGLSERLARAAVSAGGGTAARMRHARALHYLGKGEDAAAVLDTVTDAHPRDDQLDDVIMRASNLFWGLRRPDEAREVVEAALAAGATGSRHHTLLVFKALQRALAGYPAEAMDIARTVDFGQPMPHDSIGVRQVEMVAFGELGIEYCDAEAAEYERLVGDGALASFHIVVAADARVRALTLAGSLDKVDAVVGGCWRRCADLPGTAAASARGIAGLASLRSGDIRAAVRDLEAADREFDEYGQNIGMAYRYRIYYAEALAVAGRADDAAGALAAATSDRHPGHAHLDCALLHAEAWVHAAHGHVSRARQSAVRAADLALSRGQRAPAVHCLQTAVAFGQPGVEATLAGLAESVYGPRCPIVLRYARAVTTRDGRELECVSKEFEHMGDTVAAAHAAAAATMAFRSQGLRGSALTAGDRAMDLARRCGAAQGPVVAELTVASALTGRQREVATLVARGMTNREIAAALSVTAATVERHVRQACVKLGAHGRADLAVRIREDGPTAADTDSADGR</sequence>
<dbReference type="Gene3D" id="1.10.10.10">
    <property type="entry name" value="Winged helix-like DNA-binding domain superfamily/Winged helix DNA-binding domain"/>
    <property type="match status" value="1"/>
</dbReference>
<dbReference type="Pfam" id="PF00196">
    <property type="entry name" value="GerE"/>
    <property type="match status" value="1"/>
</dbReference>
<dbReference type="PROSITE" id="PS50043">
    <property type="entry name" value="HTH_LUXR_2"/>
    <property type="match status" value="1"/>
</dbReference>
<reference evidence="4" key="1">
    <citation type="journal article" date="2019" name="Emerg. Microbes Infect.">
        <title>Comprehensive subspecies identification of 175 nontuberculous mycobacteria species based on 7547 genomic profiles.</title>
        <authorList>
            <person name="Matsumoto Y."/>
            <person name="Kinjo T."/>
            <person name="Motooka D."/>
            <person name="Nabeya D."/>
            <person name="Jung N."/>
            <person name="Uechi K."/>
            <person name="Horii T."/>
            <person name="Iida T."/>
            <person name="Fujita J."/>
            <person name="Nakamura S."/>
        </authorList>
    </citation>
    <scope>NUCLEOTIDE SEQUENCE [LARGE SCALE GENOMIC DNA]</scope>
    <source>
        <strain evidence="4">JCM 13671</strain>
    </source>
</reference>
<dbReference type="GO" id="GO:0003677">
    <property type="term" value="F:DNA binding"/>
    <property type="evidence" value="ECO:0007669"/>
    <property type="project" value="InterPro"/>
</dbReference>
<evidence type="ECO:0000313" key="4">
    <source>
        <dbReference type="EMBL" id="BBZ32021.1"/>
    </source>
</evidence>
<dbReference type="CDD" id="cd06170">
    <property type="entry name" value="LuxR_C_like"/>
    <property type="match status" value="1"/>
</dbReference>
<dbReference type="InterPro" id="IPR041664">
    <property type="entry name" value="AAA_16"/>
</dbReference>
<dbReference type="GO" id="GO:0005524">
    <property type="term" value="F:ATP binding"/>
    <property type="evidence" value="ECO:0007669"/>
    <property type="project" value="UniProtKB-KW"/>
</dbReference>
<dbReference type="Pfam" id="PF13191">
    <property type="entry name" value="AAA_16"/>
    <property type="match status" value="1"/>
</dbReference>
<dbReference type="EMBL" id="AP022612">
    <property type="protein sequence ID" value="BBZ32021.1"/>
    <property type="molecule type" value="Genomic_DNA"/>
</dbReference>
<dbReference type="PANTHER" id="PTHR16305">
    <property type="entry name" value="TESTICULAR SOLUBLE ADENYLYL CYCLASE"/>
    <property type="match status" value="1"/>
</dbReference>
<dbReference type="GO" id="GO:0004016">
    <property type="term" value="F:adenylate cyclase activity"/>
    <property type="evidence" value="ECO:0007669"/>
    <property type="project" value="TreeGrafter"/>
</dbReference>
<dbReference type="GO" id="GO:0005737">
    <property type="term" value="C:cytoplasm"/>
    <property type="evidence" value="ECO:0007669"/>
    <property type="project" value="TreeGrafter"/>
</dbReference>
<dbReference type="PRINTS" id="PR00038">
    <property type="entry name" value="HTHLUXR"/>
</dbReference>
<dbReference type="AlphaFoldDB" id="A0A7I7XS23"/>
<dbReference type="OrthoDB" id="3197423at2"/>
<dbReference type="SMART" id="SM00421">
    <property type="entry name" value="HTH_LUXR"/>
    <property type="match status" value="1"/>
</dbReference>
<dbReference type="SUPFAM" id="SSF46894">
    <property type="entry name" value="C-terminal effector domain of the bipartite response regulators"/>
    <property type="match status" value="1"/>
</dbReference>
<evidence type="ECO:0000313" key="5">
    <source>
        <dbReference type="Proteomes" id="UP000466931"/>
    </source>
</evidence>
<dbReference type="InterPro" id="IPR036388">
    <property type="entry name" value="WH-like_DNA-bd_sf"/>
</dbReference>
<name>A0A7I7XS23_9MYCO</name>
<proteinExistence type="predicted"/>
<evidence type="ECO:0000256" key="1">
    <source>
        <dbReference type="ARBA" id="ARBA00022741"/>
    </source>
</evidence>
<dbReference type="Proteomes" id="UP000466931">
    <property type="component" value="Chromosome"/>
</dbReference>
<protein>
    <submittedName>
        <fullName evidence="4">LuxR family transcriptional regulator</fullName>
    </submittedName>
</protein>
<keyword evidence="2" id="KW-0067">ATP-binding</keyword>
<feature type="domain" description="HTH luxR-type" evidence="3">
    <location>
        <begin position="800"/>
        <end position="865"/>
    </location>
</feature>
<dbReference type="PANTHER" id="PTHR16305:SF35">
    <property type="entry name" value="TRANSCRIPTIONAL ACTIVATOR DOMAIN"/>
    <property type="match status" value="1"/>
</dbReference>
<keyword evidence="1" id="KW-0547">Nucleotide-binding</keyword>
<dbReference type="GO" id="GO:0006355">
    <property type="term" value="P:regulation of DNA-templated transcription"/>
    <property type="evidence" value="ECO:0007669"/>
    <property type="project" value="InterPro"/>
</dbReference>
<evidence type="ECO:0000259" key="3">
    <source>
        <dbReference type="PROSITE" id="PS50043"/>
    </source>
</evidence>
<dbReference type="InterPro" id="IPR027417">
    <property type="entry name" value="P-loop_NTPase"/>
</dbReference>
<dbReference type="InterPro" id="IPR000792">
    <property type="entry name" value="Tscrpt_reg_LuxR_C"/>
</dbReference>
<evidence type="ECO:0000256" key="2">
    <source>
        <dbReference type="ARBA" id="ARBA00022840"/>
    </source>
</evidence>
<keyword evidence="5" id="KW-1185">Reference proteome</keyword>